<organism evidence="1 2">
    <name type="scientific">Psilocybe cubensis</name>
    <name type="common">Psychedelic mushroom</name>
    <name type="synonym">Stropharia cubensis</name>
    <dbReference type="NCBI Taxonomy" id="181762"/>
    <lineage>
        <taxon>Eukaryota</taxon>
        <taxon>Fungi</taxon>
        <taxon>Dikarya</taxon>
        <taxon>Basidiomycota</taxon>
        <taxon>Agaricomycotina</taxon>
        <taxon>Agaricomycetes</taxon>
        <taxon>Agaricomycetidae</taxon>
        <taxon>Agaricales</taxon>
        <taxon>Agaricineae</taxon>
        <taxon>Strophariaceae</taxon>
        <taxon>Psilocybe</taxon>
    </lineage>
</organism>
<proteinExistence type="predicted"/>
<reference evidence="1" key="1">
    <citation type="submission" date="2021-10" db="EMBL/GenBank/DDBJ databases">
        <title>Psilocybe cubensis genome.</title>
        <authorList>
            <person name="Mckernan K.J."/>
            <person name="Crawford S."/>
            <person name="Trippe A."/>
            <person name="Kane L.T."/>
            <person name="Mclaughlin S."/>
        </authorList>
    </citation>
    <scope>NUCLEOTIDE SEQUENCE</scope>
    <source>
        <strain evidence="1">MGC-MH-2018</strain>
    </source>
</reference>
<dbReference type="Proteomes" id="UP000664032">
    <property type="component" value="Unassembled WGS sequence"/>
</dbReference>
<name>A0ACB8HCR6_PSICU</name>
<gene>
    <name evidence="1" type="ORF">JR316_0002415</name>
</gene>
<sequence>MTSTNALICFTNCLLPQEDGSLVARDLWIDEASGTILNAQETFYMRRERPDRIIDVGGNILSPGFLDIQINGAYNFDFSVYENDDEKYRQGMKMIAERIVETGVTSYVYLLSTQEKSIYPKLLSLLKPFSTQTSATLLGWHAEGPFIDLTKRGAHAPAYLLPAVDGFKSFEDVYGAENLVDGGEWVKPNNDPAVRLITAAPEIPGVMTALDEFNKRGIAFSIGHSVATTEIATAAVQHGARLITHLFNAMPQLHHRDPSIIGLLGASPHLSSPTPLAPQLPCALPESIPSFELPGAQVIESPTEKEESAFQTSSEAFDDSGIITPKREGTILNGHAPSSKQPFKKQSRPSLHLDKGQIADMAFERPYYGLIVDGIHCHPNSVRLAYSSYPEGCILITDAMKILDPNLKDGIHEWRDGKRFLKDGAKLFIEGTTTLAGSVVTLDHCVRNLSRFTGCSLGEAIKCATYNPARCLGIENKKGTLRPGAHADLIILDRQGIVLSTWVKGVKHPIIVTASRVARGASQNESRGAPSHDRSAVTVITRAVARLSVTVLTSQHFNKLKAEPLGQMRSPIPSFRISAKDSEPIAPDLPPELLSYVFQLAQPCQYTHNKVPRIEITVSHVCGYWRAVALTEPRLWNHISIHSNRSLKRIPTYLERSGPTLLLDIDVDVYHYDKTLLAIDAIPKATLFQKAVGAYILQNIHRIRRLSCICYSKQTLINIMRPISKSTAPGIQSLVMKYDICSDEGNHIQNNRSTPVLNGGAPRLWYLESDMIDTRSNLDSLRNLTTLDLHIVAGTTRHTYDSFVEMLKAPRALQYLSIEGNINMNTWPLHTGGPQFVLKKLTGLRLISLGIVAAKFLLSVSAPQLKSLWLDTNSDNFHFLFDAPQMVVTDGRSKFPALKYLTTLSGSLADCVKFSEIFPTVTHLHLARPFFSAVNTLQKALEDGWASMDTLVFTMFRESRSARDRLYGILHAILVHRRTHGRPIRRFLLDRDHFQDMMTNFPTISANVEAHVIESTNYDEVWWNKADKQEL</sequence>
<evidence type="ECO:0000313" key="2">
    <source>
        <dbReference type="Proteomes" id="UP000664032"/>
    </source>
</evidence>
<protein>
    <submittedName>
        <fullName evidence="1">N-acetylglucosamine-6-phosphate deacetylase</fullName>
    </submittedName>
</protein>
<comment type="caution">
    <text evidence="1">The sequence shown here is derived from an EMBL/GenBank/DDBJ whole genome shotgun (WGS) entry which is preliminary data.</text>
</comment>
<dbReference type="EMBL" id="JAFIQS020000002">
    <property type="protein sequence ID" value="KAH9485507.1"/>
    <property type="molecule type" value="Genomic_DNA"/>
</dbReference>
<accession>A0ACB8HCR6</accession>
<keyword evidence="2" id="KW-1185">Reference proteome</keyword>
<evidence type="ECO:0000313" key="1">
    <source>
        <dbReference type="EMBL" id="KAH9485507.1"/>
    </source>
</evidence>